<dbReference type="OrthoDB" id="6121230at2759"/>
<evidence type="ECO:0000313" key="1">
    <source>
        <dbReference type="EMBL" id="CAC5419161.1"/>
    </source>
</evidence>
<dbReference type="EMBL" id="CACVKT020008998">
    <property type="protein sequence ID" value="CAC5419161.1"/>
    <property type="molecule type" value="Genomic_DNA"/>
</dbReference>
<keyword evidence="2" id="KW-1185">Reference proteome</keyword>
<gene>
    <name evidence="1" type="ORF">MCOR_51543</name>
</gene>
<accession>A0A6J8EJA6</accession>
<name>A0A6J8EJA6_MYTCO</name>
<dbReference type="Gene3D" id="2.130.10.10">
    <property type="entry name" value="YVTN repeat-like/Quinoprotein amine dehydrogenase"/>
    <property type="match status" value="1"/>
</dbReference>
<organism evidence="1 2">
    <name type="scientific">Mytilus coruscus</name>
    <name type="common">Sea mussel</name>
    <dbReference type="NCBI Taxonomy" id="42192"/>
    <lineage>
        <taxon>Eukaryota</taxon>
        <taxon>Metazoa</taxon>
        <taxon>Spiralia</taxon>
        <taxon>Lophotrochozoa</taxon>
        <taxon>Mollusca</taxon>
        <taxon>Bivalvia</taxon>
        <taxon>Autobranchia</taxon>
        <taxon>Pteriomorphia</taxon>
        <taxon>Mytilida</taxon>
        <taxon>Mytiloidea</taxon>
        <taxon>Mytilidae</taxon>
        <taxon>Mytilinae</taxon>
        <taxon>Mytilus</taxon>
    </lineage>
</organism>
<dbReference type="AlphaFoldDB" id="A0A6J8EJA6"/>
<evidence type="ECO:0000313" key="2">
    <source>
        <dbReference type="Proteomes" id="UP000507470"/>
    </source>
</evidence>
<reference evidence="1 2" key="1">
    <citation type="submission" date="2020-06" db="EMBL/GenBank/DDBJ databases">
        <authorList>
            <person name="Li R."/>
            <person name="Bekaert M."/>
        </authorList>
    </citation>
    <scope>NUCLEOTIDE SEQUENCE [LARGE SCALE GENOMIC DNA]</scope>
    <source>
        <strain evidence="2">wild</strain>
    </source>
</reference>
<dbReference type="Proteomes" id="UP000507470">
    <property type="component" value="Unassembled WGS sequence"/>
</dbReference>
<proteinExistence type="predicted"/>
<protein>
    <submittedName>
        <fullName evidence="1">Uncharacterized protein</fullName>
    </submittedName>
</protein>
<dbReference type="SUPFAM" id="SSF101898">
    <property type="entry name" value="NHL repeat"/>
    <property type="match status" value="1"/>
</dbReference>
<sequence length="177" mass="20083">MNKIDIIHLRNTQVQTITTKNECRGISYQDHQLFVVMNEIGIVVLDLSGKILNTLAIDSPNVYNIATAKDRIYYTNEQEKTVHCLSLTGHDIWVYQNNSIIWPRGVSVADNKDLFVVCSKSNNLSIINHILQDSKILLQETGDWIKPRAVYYSNDRKELLVCSEDDGTAAVYKVILG</sequence>
<dbReference type="InterPro" id="IPR015943">
    <property type="entry name" value="WD40/YVTN_repeat-like_dom_sf"/>
</dbReference>